<feature type="domain" description="YCII-related" evidence="2">
    <location>
        <begin position="2"/>
        <end position="78"/>
    </location>
</feature>
<dbReference type="AlphaFoldDB" id="A0A937FFN7"/>
<dbReference type="PANTHER" id="PTHR37828:SF1">
    <property type="entry name" value="YCII-RELATED DOMAIN-CONTAINING PROTEIN"/>
    <property type="match status" value="1"/>
</dbReference>
<dbReference type="EMBL" id="JAESWA010000023">
    <property type="protein sequence ID" value="MBL4933125.1"/>
    <property type="molecule type" value="Genomic_DNA"/>
</dbReference>
<dbReference type="InterPro" id="IPR005545">
    <property type="entry name" value="YCII"/>
</dbReference>
<reference evidence="3" key="1">
    <citation type="submission" date="2021-01" db="EMBL/GenBank/DDBJ databases">
        <title>Genome public.</title>
        <authorList>
            <person name="Liu C."/>
            <person name="Sun Q."/>
        </authorList>
    </citation>
    <scope>NUCLEOTIDE SEQUENCE</scope>
    <source>
        <strain evidence="3">YIM B02565</strain>
    </source>
</reference>
<dbReference type="Proteomes" id="UP000623681">
    <property type="component" value="Unassembled WGS sequence"/>
</dbReference>
<dbReference type="InterPro" id="IPR011008">
    <property type="entry name" value="Dimeric_a/b-barrel"/>
</dbReference>
<accession>A0A937FFN7</accession>
<comment type="caution">
    <text evidence="3">The sequence shown here is derived from an EMBL/GenBank/DDBJ whole genome shotgun (WGS) entry which is preliminary data.</text>
</comment>
<evidence type="ECO:0000259" key="2">
    <source>
        <dbReference type="Pfam" id="PF03795"/>
    </source>
</evidence>
<dbReference type="Pfam" id="PF03795">
    <property type="entry name" value="YCII"/>
    <property type="match status" value="1"/>
</dbReference>
<dbReference type="PANTHER" id="PTHR37828">
    <property type="entry name" value="GSR2449 PROTEIN"/>
    <property type="match status" value="1"/>
</dbReference>
<evidence type="ECO:0000313" key="3">
    <source>
        <dbReference type="EMBL" id="MBL4933125.1"/>
    </source>
</evidence>
<gene>
    <name evidence="3" type="ORF">JK634_15025</name>
</gene>
<keyword evidence="4" id="KW-1185">Reference proteome</keyword>
<dbReference type="RefSeq" id="WP_202768493.1">
    <property type="nucleotide sequence ID" value="NZ_JAESWA010000023.1"/>
</dbReference>
<dbReference type="Gene3D" id="3.30.70.1060">
    <property type="entry name" value="Dimeric alpha+beta barrel"/>
    <property type="match status" value="1"/>
</dbReference>
<proteinExistence type="inferred from homology"/>
<comment type="similarity">
    <text evidence="1">Belongs to the YciI family.</text>
</comment>
<name>A0A937FFN7_9CLOT</name>
<organism evidence="3 4">
    <name type="scientific">Clostridium paridis</name>
    <dbReference type="NCBI Taxonomy" id="2803863"/>
    <lineage>
        <taxon>Bacteria</taxon>
        <taxon>Bacillati</taxon>
        <taxon>Bacillota</taxon>
        <taxon>Clostridia</taxon>
        <taxon>Eubacteriales</taxon>
        <taxon>Clostridiaceae</taxon>
        <taxon>Clostridium</taxon>
    </lineage>
</organism>
<sequence>MYYVYLMSNIEPINEDLIKRHVDHLKELKRIGKLILCGPFTDYPGGMVVISAENISEATEIAKSDPFIKSGCKSFEIRTIELANEENNYLL</sequence>
<dbReference type="SUPFAM" id="SSF54909">
    <property type="entry name" value="Dimeric alpha+beta barrel"/>
    <property type="match status" value="1"/>
</dbReference>
<protein>
    <recommendedName>
        <fullName evidence="2">YCII-related domain-containing protein</fullName>
    </recommendedName>
</protein>
<evidence type="ECO:0000313" key="4">
    <source>
        <dbReference type="Proteomes" id="UP000623681"/>
    </source>
</evidence>
<evidence type="ECO:0000256" key="1">
    <source>
        <dbReference type="ARBA" id="ARBA00007689"/>
    </source>
</evidence>